<feature type="region of interest" description="Disordered" evidence="2">
    <location>
        <begin position="371"/>
        <end position="396"/>
    </location>
</feature>
<dbReference type="SUPFAM" id="SSF56219">
    <property type="entry name" value="DNase I-like"/>
    <property type="match status" value="1"/>
</dbReference>
<evidence type="ECO:0000256" key="2">
    <source>
        <dbReference type="SAM" id="MobiDB-lite"/>
    </source>
</evidence>
<sequence>METKSDDTKSKEEEDLEERSKKKVKTGDPLEPPKPKDNVGTIVDQPDFWKEGSSFKDKVIGWQEDDVAKNLEEDGHSETEDSSSEDMEEDDEDLEDEDLCPKLNIDQEEYDQWCQPWKLTLLVRLLGKRIGVGFMINRLEKLWKKNGAVTTIDLENGFFAVSFTSQDDYLVALQGGPWIIADHYLLVQRWRPNFNSLSAEEPTKIAVWIRIPNLPLEFYNARCLWKIGRLIGRTLKLDPATSITTRGKFARICIEIKLGNKLKPMIEVKDRRYNVEYEGLHLICFTCGKYGHTKNQCMKECEGKVEVKDNPNDSSMVAGNAQKSVNVDGSKEIELKPSDGKEEEVKLESEPLFGPWMIPKKQFRRRGTFQGRNEDGRRFSTGNFASNTRNRNDGGFGVLREVGEDLKNWEQNIKSNTSPTPSIGNVPQNVGIRRPSPLSKHESGFDICGPEFHKRSTQHQQDILTPKGYRETSNAVSIAVVNKEGVKGRMDGEMRSANTTSDKDYSDVVTRYKELERRVASVFQPSEEPPPKPPEEEAMDEDPKDQGVGKDCDMSNWDGGIPIGDNPLQTVRDLKSRFNISFLTILETRQSGNSADNISKRCGFEKSERVEVVGYSGGIWCLWDESVVQIKVLFKHAQFIHLRAGNGAGAHLITVVYGSPNPSNCRALWDELGKLAENVNEPWLVAGDFNSFVFNHEKEGGSALGSRPDTSFSYWINKASMIDLGFNGPNFTWQRGDLSIRLDRALANSDWRLRYPEATITHLPKYKSDHCPLWIRLCPKYEVKEKNRPFRFLAAWTLHEKFPDVVKEAWTENADWNTAVQKLGRQGPPLSHLFFADDLILFAEASSEQVTIVKKCLEVFSKSSGQKVNEGKTRVHFSKNVDLDKRHELSNRLGFAETNDLGAYLGMPVLHQRVTKNTYQYVVDKVKAKLSSWKSKNLSLAGKVTLVRAVTSAIPAYAMQTAVLPSGICKEIEKLNRGFIWGDSESKRKSHLVSWHTLCKPKRDGGLAKYACGSGQLPTVAPRHNGSRLWKGICGNWRTILDGSEWRIGNGKTIKFWTDKWIPGCESLINHVRVSLSDFELDKSVDQYITASGDWCWSSFEYLIPDNICMKIASIMPPNDRSKEDMLAWKGNEDGKFSVKSMYNMLGKVPSSEQGNTWNDIWKWNGPEKVRCFLWLCRHDRIMTNENRMKRRLAATGNCSKCPSITENTLHAIRDCSLAKPIWMKLVRPECWMEFFGLNLEDWLNRNLEKSFGKPDVDWTLMFGLTTWLIWKRRNEFVFNKTQKREDECIQSIIHQVRICKDAWEVHMKGKKEKPELMNKFVKWEPPDTGFVKINVDASSNRDGDGSASCGGLARDEYGRFICGFNRHLGSCNTLHAELWGILKGLEMARYLELRKVQLESDSLLAIKLIKDPPG</sequence>
<dbReference type="CDD" id="cd06222">
    <property type="entry name" value="RNase_H_like"/>
    <property type="match status" value="1"/>
</dbReference>
<evidence type="ECO:0000256" key="1">
    <source>
        <dbReference type="PROSITE-ProRule" id="PRU00047"/>
    </source>
</evidence>
<dbReference type="InterPro" id="IPR036397">
    <property type="entry name" value="RNaseH_sf"/>
</dbReference>
<evidence type="ECO:0000313" key="4">
    <source>
        <dbReference type="EMBL" id="KAF7804220.1"/>
    </source>
</evidence>
<dbReference type="InterPro" id="IPR002156">
    <property type="entry name" value="RNaseH_domain"/>
</dbReference>
<dbReference type="GO" id="GO:0008270">
    <property type="term" value="F:zinc ion binding"/>
    <property type="evidence" value="ECO:0007669"/>
    <property type="project" value="UniProtKB-KW"/>
</dbReference>
<feature type="compositionally biased region" description="Acidic residues" evidence="2">
    <location>
        <begin position="80"/>
        <end position="96"/>
    </location>
</feature>
<comment type="caution">
    <text evidence="4">The sequence shown here is derived from an EMBL/GenBank/DDBJ whole genome shotgun (WGS) entry which is preliminary data.</text>
</comment>
<dbReference type="OrthoDB" id="1100040at2759"/>
<proteinExistence type="predicted"/>
<dbReference type="InterPro" id="IPR005135">
    <property type="entry name" value="Endo/exonuclease/phosphatase"/>
</dbReference>
<dbReference type="PANTHER" id="PTHR31286:SF99">
    <property type="entry name" value="DUF4283 DOMAIN-CONTAINING PROTEIN"/>
    <property type="match status" value="1"/>
</dbReference>
<reference evidence="4" key="1">
    <citation type="submission" date="2020-09" db="EMBL/GenBank/DDBJ databases">
        <title>Genome-Enabled Discovery of Anthraquinone Biosynthesis in Senna tora.</title>
        <authorList>
            <person name="Kang S.-H."/>
            <person name="Pandey R.P."/>
            <person name="Lee C.-M."/>
            <person name="Sim J.-S."/>
            <person name="Jeong J.-T."/>
            <person name="Choi B.-S."/>
            <person name="Jung M."/>
            <person name="Ginzburg D."/>
            <person name="Zhao K."/>
            <person name="Won S.Y."/>
            <person name="Oh T.-J."/>
            <person name="Yu Y."/>
            <person name="Kim N.-H."/>
            <person name="Lee O.R."/>
            <person name="Lee T.-H."/>
            <person name="Bashyal P."/>
            <person name="Kim T.-S."/>
            <person name="Lee W.-H."/>
            <person name="Kawkins C."/>
            <person name="Kim C.-K."/>
            <person name="Kim J.S."/>
            <person name="Ahn B.O."/>
            <person name="Rhee S.Y."/>
            <person name="Sohng J.K."/>
        </authorList>
    </citation>
    <scope>NUCLEOTIDE SEQUENCE</scope>
    <source>
        <tissue evidence="4">Leaf</tissue>
    </source>
</reference>
<feature type="compositionally biased region" description="Polar residues" evidence="2">
    <location>
        <begin position="380"/>
        <end position="389"/>
    </location>
</feature>
<dbReference type="PANTHER" id="PTHR31286">
    <property type="entry name" value="GLYCINE-RICH CELL WALL STRUCTURAL PROTEIN 1.8-LIKE"/>
    <property type="match status" value="1"/>
</dbReference>
<dbReference type="InterPro" id="IPR012337">
    <property type="entry name" value="RNaseH-like_sf"/>
</dbReference>
<evidence type="ECO:0000259" key="3">
    <source>
        <dbReference type="PROSITE" id="PS50158"/>
    </source>
</evidence>
<protein>
    <submittedName>
        <fullName evidence="4">Putative ribonuclease H protein At1g65750 family</fullName>
    </submittedName>
</protein>
<organism evidence="4 5">
    <name type="scientific">Senna tora</name>
    <dbReference type="NCBI Taxonomy" id="362788"/>
    <lineage>
        <taxon>Eukaryota</taxon>
        <taxon>Viridiplantae</taxon>
        <taxon>Streptophyta</taxon>
        <taxon>Embryophyta</taxon>
        <taxon>Tracheophyta</taxon>
        <taxon>Spermatophyta</taxon>
        <taxon>Magnoliopsida</taxon>
        <taxon>eudicotyledons</taxon>
        <taxon>Gunneridae</taxon>
        <taxon>Pentapetalae</taxon>
        <taxon>rosids</taxon>
        <taxon>fabids</taxon>
        <taxon>Fabales</taxon>
        <taxon>Fabaceae</taxon>
        <taxon>Caesalpinioideae</taxon>
        <taxon>Cassia clade</taxon>
        <taxon>Senna</taxon>
    </lineage>
</organism>
<dbReference type="InterPro" id="IPR036691">
    <property type="entry name" value="Endo/exonu/phosph_ase_sf"/>
</dbReference>
<keyword evidence="1" id="KW-0863">Zinc-finger</keyword>
<dbReference type="Pfam" id="PF13456">
    <property type="entry name" value="RVT_3"/>
    <property type="match status" value="1"/>
</dbReference>
<dbReference type="GO" id="GO:0004523">
    <property type="term" value="F:RNA-DNA hybrid ribonuclease activity"/>
    <property type="evidence" value="ECO:0007669"/>
    <property type="project" value="InterPro"/>
</dbReference>
<dbReference type="Gene3D" id="3.30.420.10">
    <property type="entry name" value="Ribonuclease H-like superfamily/Ribonuclease H"/>
    <property type="match status" value="1"/>
</dbReference>
<dbReference type="Gene3D" id="3.60.10.10">
    <property type="entry name" value="Endonuclease/exonuclease/phosphatase"/>
    <property type="match status" value="1"/>
</dbReference>
<accession>A0A834SGV5</accession>
<feature type="region of interest" description="Disordered" evidence="2">
    <location>
        <begin position="518"/>
        <end position="553"/>
    </location>
</feature>
<feature type="compositionally biased region" description="Basic and acidic residues" evidence="2">
    <location>
        <begin position="25"/>
        <end position="37"/>
    </location>
</feature>
<dbReference type="InterPro" id="IPR044730">
    <property type="entry name" value="RNase_H-like_dom_plant"/>
</dbReference>
<dbReference type="SUPFAM" id="SSF53098">
    <property type="entry name" value="Ribonuclease H-like"/>
    <property type="match status" value="1"/>
</dbReference>
<feature type="region of interest" description="Disordered" evidence="2">
    <location>
        <begin position="1"/>
        <end position="49"/>
    </location>
</feature>
<keyword evidence="1" id="KW-0862">Zinc</keyword>
<dbReference type="EMBL" id="JAAIUW010000013">
    <property type="protein sequence ID" value="KAF7804220.1"/>
    <property type="molecule type" value="Genomic_DNA"/>
</dbReference>
<dbReference type="PROSITE" id="PS50158">
    <property type="entry name" value="ZF_CCHC"/>
    <property type="match status" value="1"/>
</dbReference>
<dbReference type="InterPro" id="IPR025558">
    <property type="entry name" value="DUF4283"/>
</dbReference>
<dbReference type="Pfam" id="PF13966">
    <property type="entry name" value="zf-RVT"/>
    <property type="match status" value="1"/>
</dbReference>
<dbReference type="Pfam" id="PF14111">
    <property type="entry name" value="DUF4283"/>
    <property type="match status" value="1"/>
</dbReference>
<dbReference type="Proteomes" id="UP000634136">
    <property type="component" value="Unassembled WGS sequence"/>
</dbReference>
<keyword evidence="1" id="KW-0479">Metal-binding</keyword>
<evidence type="ECO:0000313" key="5">
    <source>
        <dbReference type="Proteomes" id="UP000634136"/>
    </source>
</evidence>
<gene>
    <name evidence="4" type="ORF">G2W53_043331</name>
</gene>
<name>A0A834SGV5_9FABA</name>
<dbReference type="InterPro" id="IPR026960">
    <property type="entry name" value="RVT-Znf"/>
</dbReference>
<dbReference type="InterPro" id="IPR001878">
    <property type="entry name" value="Znf_CCHC"/>
</dbReference>
<dbReference type="GO" id="GO:0003676">
    <property type="term" value="F:nucleic acid binding"/>
    <property type="evidence" value="ECO:0007669"/>
    <property type="project" value="InterPro"/>
</dbReference>
<feature type="compositionally biased region" description="Basic and acidic residues" evidence="2">
    <location>
        <begin position="66"/>
        <end position="79"/>
    </location>
</feature>
<feature type="domain" description="CCHC-type" evidence="3">
    <location>
        <begin position="284"/>
        <end position="297"/>
    </location>
</feature>
<dbReference type="InterPro" id="IPR040256">
    <property type="entry name" value="At4g02000-like"/>
</dbReference>
<feature type="compositionally biased region" description="Basic and acidic residues" evidence="2">
    <location>
        <begin position="544"/>
        <end position="553"/>
    </location>
</feature>
<feature type="region of interest" description="Disordered" evidence="2">
    <location>
        <begin position="66"/>
        <end position="96"/>
    </location>
</feature>
<dbReference type="Pfam" id="PF03372">
    <property type="entry name" value="Exo_endo_phos"/>
    <property type="match status" value="1"/>
</dbReference>
<feature type="compositionally biased region" description="Basic and acidic residues" evidence="2">
    <location>
        <begin position="1"/>
        <end position="12"/>
    </location>
</feature>
<keyword evidence="5" id="KW-1185">Reference proteome</keyword>